<evidence type="ECO:0000256" key="2">
    <source>
        <dbReference type="HAMAP-Rule" id="MF_01843"/>
    </source>
</evidence>
<keyword evidence="1 2" id="KW-0175">Coiled coil</keyword>
<dbReference type="AlphaFoldDB" id="A0A2T1M3T3"/>
<dbReference type="Pfam" id="PF11264">
    <property type="entry name" value="ThylakoidFormat"/>
    <property type="match status" value="1"/>
</dbReference>
<evidence type="ECO:0000313" key="3">
    <source>
        <dbReference type="EMBL" id="PSF39503.1"/>
    </source>
</evidence>
<keyword evidence="4" id="KW-1185">Reference proteome</keyword>
<dbReference type="OrthoDB" id="463078at2"/>
<organism evidence="3 4">
    <name type="scientific">Aphanothece hegewaldii CCALA 016</name>
    <dbReference type="NCBI Taxonomy" id="2107694"/>
    <lineage>
        <taxon>Bacteria</taxon>
        <taxon>Bacillati</taxon>
        <taxon>Cyanobacteriota</taxon>
        <taxon>Cyanophyceae</taxon>
        <taxon>Oscillatoriophycideae</taxon>
        <taxon>Chroococcales</taxon>
        <taxon>Aphanothecaceae</taxon>
        <taxon>Aphanothece</taxon>
    </lineage>
</organism>
<sequence length="232" mass="26612">MEILSHLISCSVDKVRTVSDSKRNFHTYHTRPINSVYRRVVEELLVELHLLSVNADFRYDPIYAVGVITSFERFMQGYRPEQDKPSIFSGICRSVGADPEQYRRDAESLIAAAKGLSLENFLTQSDSNNQIVSTLNAIANSGQFKYSRLFAIGLYTLLVEAEPSITQDKEKRDQVLTKIAEILHLPNEKMQKDLDVYRGNLDKMDQLLTVIEDALEAERKKRQQKEQEKQQA</sequence>
<dbReference type="PANTHER" id="PTHR34793">
    <property type="entry name" value="PROTEIN THYLAKOID FORMATION 1, CHLOROPLASTIC"/>
    <property type="match status" value="1"/>
</dbReference>
<dbReference type="GO" id="GO:0010207">
    <property type="term" value="P:photosystem II assembly"/>
    <property type="evidence" value="ECO:0007669"/>
    <property type="project" value="InterPro"/>
</dbReference>
<dbReference type="GO" id="GO:0030096">
    <property type="term" value="C:plasma membrane-derived thylakoid photosystem II"/>
    <property type="evidence" value="ECO:0007669"/>
    <property type="project" value="TreeGrafter"/>
</dbReference>
<dbReference type="InterPro" id="IPR017499">
    <property type="entry name" value="Thf1"/>
</dbReference>
<dbReference type="EMBL" id="PXOH01000001">
    <property type="protein sequence ID" value="PSF39503.1"/>
    <property type="molecule type" value="Genomic_DNA"/>
</dbReference>
<dbReference type="NCBIfam" id="TIGR03060">
    <property type="entry name" value="PS_II_psb29"/>
    <property type="match status" value="1"/>
</dbReference>
<dbReference type="Proteomes" id="UP000239001">
    <property type="component" value="Unassembled WGS sequence"/>
</dbReference>
<comment type="caution">
    <text evidence="3">The sequence shown here is derived from an EMBL/GenBank/DDBJ whole genome shotgun (WGS) entry which is preliminary data.</text>
</comment>
<comment type="similarity">
    <text evidence="2">Belongs to the THF1 family.</text>
</comment>
<evidence type="ECO:0000313" key="4">
    <source>
        <dbReference type="Proteomes" id="UP000239001"/>
    </source>
</evidence>
<protein>
    <recommendedName>
        <fullName evidence="2">Protein Thf1</fullName>
    </recommendedName>
</protein>
<reference evidence="3 4" key="2">
    <citation type="submission" date="2018-03" db="EMBL/GenBank/DDBJ databases">
        <authorList>
            <person name="Keele B.F."/>
        </authorList>
    </citation>
    <scope>NUCLEOTIDE SEQUENCE [LARGE SCALE GENOMIC DNA]</scope>
    <source>
        <strain evidence="3 4">CCALA 016</strain>
    </source>
</reference>
<evidence type="ECO:0000256" key="1">
    <source>
        <dbReference type="ARBA" id="ARBA00023054"/>
    </source>
</evidence>
<dbReference type="HAMAP" id="MF_01843">
    <property type="entry name" value="Thf1"/>
    <property type="match status" value="1"/>
</dbReference>
<proteinExistence type="inferred from homology"/>
<feature type="coiled-coil region" evidence="2">
    <location>
        <begin position="187"/>
        <end position="231"/>
    </location>
</feature>
<accession>A0A2T1M3T3</accession>
<name>A0A2T1M3T3_9CHRO</name>
<gene>
    <name evidence="2" type="primary">thf1</name>
    <name evidence="3" type="ORF">C7H19_01565</name>
</gene>
<reference evidence="3 4" key="1">
    <citation type="submission" date="2018-03" db="EMBL/GenBank/DDBJ databases">
        <title>The ancient ancestry and fast evolution of plastids.</title>
        <authorList>
            <person name="Moore K.R."/>
            <person name="Magnabosco C."/>
            <person name="Momper L."/>
            <person name="Gold D.A."/>
            <person name="Bosak T."/>
            <person name="Fournier G.P."/>
        </authorList>
    </citation>
    <scope>NUCLEOTIDE SEQUENCE [LARGE SCALE GENOMIC DNA]</scope>
    <source>
        <strain evidence="3 4">CCALA 016</strain>
    </source>
</reference>
<comment type="function">
    <text evidence="2">May be involved in photosynthetic membrane biogenesis.</text>
</comment>
<dbReference type="PANTHER" id="PTHR34793:SF1">
    <property type="entry name" value="PROTEIN THYLAKOID FORMATION 1, CHLOROPLASTIC"/>
    <property type="match status" value="1"/>
</dbReference>